<dbReference type="Pfam" id="PF12796">
    <property type="entry name" value="Ank_2"/>
    <property type="match status" value="1"/>
</dbReference>
<dbReference type="SUPFAM" id="SSF48403">
    <property type="entry name" value="Ankyrin repeat"/>
    <property type="match status" value="1"/>
</dbReference>
<evidence type="ECO:0000256" key="1">
    <source>
        <dbReference type="PROSITE-ProRule" id="PRU00023"/>
    </source>
</evidence>
<keyword evidence="1" id="KW-0040">ANK repeat</keyword>
<reference evidence="2 3" key="1">
    <citation type="submission" date="2018-12" db="EMBL/GenBank/DDBJ databases">
        <title>Alloscrdovia theropitheci sp. nov: a novel taxon from the feces of the bleeding-herat monkey (Theropithecus geleda).</title>
        <authorList>
            <person name="Modesto M."/>
        </authorList>
    </citation>
    <scope>NUCLEOTIDE SEQUENCE [LARGE SCALE GENOMIC DNA]</scope>
    <source>
        <strain evidence="2 3">GLDI4/2</strain>
    </source>
</reference>
<proteinExistence type="predicted"/>
<dbReference type="PANTHER" id="PTHR46899:SF3">
    <property type="entry name" value="PROTEIN PHOSPHATASE 1 REGULATORY SUBUNIT 27"/>
    <property type="match status" value="1"/>
</dbReference>
<dbReference type="InterPro" id="IPR002110">
    <property type="entry name" value="Ankyrin_rpt"/>
</dbReference>
<dbReference type="EMBL" id="RXLP01000008">
    <property type="protein sequence ID" value="TCD54659.1"/>
    <property type="molecule type" value="Genomic_DNA"/>
</dbReference>
<dbReference type="Proteomes" id="UP000291289">
    <property type="component" value="Unassembled WGS sequence"/>
</dbReference>
<feature type="repeat" description="ANK" evidence="1">
    <location>
        <begin position="104"/>
        <end position="136"/>
    </location>
</feature>
<dbReference type="AlphaFoldDB" id="A0A4V6N6W9"/>
<name>A0A4V6N6W9_9BIFI</name>
<organism evidence="2 3">
    <name type="scientific">Alloscardovia theropitheci</name>
    <dbReference type="NCBI Taxonomy" id="2496842"/>
    <lineage>
        <taxon>Bacteria</taxon>
        <taxon>Bacillati</taxon>
        <taxon>Actinomycetota</taxon>
        <taxon>Actinomycetes</taxon>
        <taxon>Bifidobacteriales</taxon>
        <taxon>Bifidobacteriaceae</taxon>
        <taxon>Alloscardovia</taxon>
    </lineage>
</organism>
<dbReference type="PROSITE" id="PS50297">
    <property type="entry name" value="ANK_REP_REGION"/>
    <property type="match status" value="1"/>
</dbReference>
<dbReference type="RefSeq" id="WP_131283286.1">
    <property type="nucleotide sequence ID" value="NZ_RXLP01000008.1"/>
</dbReference>
<accession>A0A4V6N6W9</accession>
<dbReference type="SMART" id="SM00248">
    <property type="entry name" value="ANK"/>
    <property type="match status" value="3"/>
</dbReference>
<dbReference type="PROSITE" id="PS50088">
    <property type="entry name" value="ANK_REPEAT"/>
    <property type="match status" value="2"/>
</dbReference>
<evidence type="ECO:0000313" key="3">
    <source>
        <dbReference type="Proteomes" id="UP000291289"/>
    </source>
</evidence>
<dbReference type="Gene3D" id="1.25.40.20">
    <property type="entry name" value="Ankyrin repeat-containing domain"/>
    <property type="match status" value="1"/>
</dbReference>
<gene>
    <name evidence="2" type="ORF">EJ419_02155</name>
</gene>
<evidence type="ECO:0000313" key="2">
    <source>
        <dbReference type="EMBL" id="TCD54659.1"/>
    </source>
</evidence>
<feature type="repeat" description="ANK" evidence="1">
    <location>
        <begin position="37"/>
        <end position="71"/>
    </location>
</feature>
<sequence length="354" mass="39614">MAKKRITLPKNFDELIESGDVEALKAVYDKCELTVHSGRYSLRTALHYSNVPDELVTWLVEQGLDVNIPDYYGCSPLYTQATFGKDTVKLLYELGADIQFANKSGNTPLHAAAEYFRVETVRFLIEKGANVHAQNQRGQTPLSLALISCRGQHIIPTVKIANMLISAGATVTPAMSERVSTIGKEFEFYKDGFNKANLPQTEEALTELYDIFGVQPVAHRVIHDGVSPIVIQKDSWQHQYNDLWDLLVPSQGVAQTVQGEVIRIAGRIHDEITRNGGANWDRNYRDMLNSLPHHFATGTPLSKEQLEETKNVASHILAHGEVDFTAADRLCELAVSWVVLNPNPYPLESVNYRR</sequence>
<keyword evidence="3" id="KW-1185">Reference proteome</keyword>
<dbReference type="InterPro" id="IPR036770">
    <property type="entry name" value="Ankyrin_rpt-contain_sf"/>
</dbReference>
<comment type="caution">
    <text evidence="2">The sequence shown here is derived from an EMBL/GenBank/DDBJ whole genome shotgun (WGS) entry which is preliminary data.</text>
</comment>
<protein>
    <submittedName>
        <fullName evidence="2">Ankyrin repeat domain-containing protein</fullName>
    </submittedName>
</protein>
<dbReference type="InterPro" id="IPR053080">
    <property type="entry name" value="PP1_regulatory_subunit_27"/>
</dbReference>
<dbReference type="PANTHER" id="PTHR46899">
    <property type="entry name" value="PROTEIN PHOSPHATASE 1 REGULATORY SUBUNIT 27"/>
    <property type="match status" value="1"/>
</dbReference>
<dbReference type="OrthoDB" id="9812708at2"/>